<dbReference type="Gene3D" id="1.10.10.10">
    <property type="entry name" value="Winged helix-like DNA-binding domain superfamily/Winged helix DNA-binding domain"/>
    <property type="match status" value="1"/>
</dbReference>
<keyword evidence="2" id="KW-0805">Transcription regulation</keyword>
<dbReference type="SUPFAM" id="SSF88659">
    <property type="entry name" value="Sigma3 and sigma4 domains of RNA polymerase sigma factors"/>
    <property type="match status" value="1"/>
</dbReference>
<dbReference type="CDD" id="cd06171">
    <property type="entry name" value="Sigma70_r4"/>
    <property type="match status" value="1"/>
</dbReference>
<keyword evidence="9" id="KW-1185">Reference proteome</keyword>
<dbReference type="InterPro" id="IPR014284">
    <property type="entry name" value="RNA_pol_sigma-70_dom"/>
</dbReference>
<dbReference type="PRINTS" id="PR00038">
    <property type="entry name" value="HTHLUXR"/>
</dbReference>
<evidence type="ECO:0000256" key="4">
    <source>
        <dbReference type="ARBA" id="ARBA00023163"/>
    </source>
</evidence>
<dbReference type="Proteomes" id="UP001302374">
    <property type="component" value="Chromosome"/>
</dbReference>
<evidence type="ECO:0000313" key="6">
    <source>
        <dbReference type="EMBL" id="NJC19674.1"/>
    </source>
</evidence>
<dbReference type="InterPro" id="IPR007627">
    <property type="entry name" value="RNA_pol_sigma70_r2"/>
</dbReference>
<dbReference type="AlphaFoldDB" id="A0A7X5YF77"/>
<evidence type="ECO:0000256" key="1">
    <source>
        <dbReference type="ARBA" id="ARBA00010641"/>
    </source>
</evidence>
<evidence type="ECO:0000256" key="2">
    <source>
        <dbReference type="ARBA" id="ARBA00023015"/>
    </source>
</evidence>
<dbReference type="InterPro" id="IPR013325">
    <property type="entry name" value="RNA_pol_sigma_r2"/>
</dbReference>
<sequence>MEAKKDTSTMDYGEIFKGNTRAFEQLFKNYYAPLRGYCQGIVIDKQISEDIVQDAFVYLWNNRKTLEIKTTIQTYLYSTVRHGALHYLKKQLMERTHFPRLAEFITYLQESEYSEEEVVKLEKAKKILQELPEQCRIVFVMNCIDGKKYKDIAEELNISVNTVKTHLSKAYRKFREKLDDRAYLLLLINSYLKKR</sequence>
<keyword evidence="4" id="KW-0804">Transcription</keyword>
<reference evidence="6 8" key="2">
    <citation type="submission" date="2020-03" db="EMBL/GenBank/DDBJ databases">
        <title>Genomic Encyclopedia of Type Strains, Phase IV (KMG-IV): sequencing the most valuable type-strain genomes for metagenomic binning, comparative biology and taxonomic classification.</title>
        <authorList>
            <person name="Goeker M."/>
        </authorList>
    </citation>
    <scope>NUCLEOTIDE SEQUENCE [LARGE SCALE GENOMIC DNA]</scope>
    <source>
        <strain evidence="6 8">DSM 105722</strain>
    </source>
</reference>
<accession>A0A7X5YF77</accession>
<dbReference type="GO" id="GO:0006352">
    <property type="term" value="P:DNA-templated transcription initiation"/>
    <property type="evidence" value="ECO:0007669"/>
    <property type="project" value="InterPro"/>
</dbReference>
<name>A0A7X5YF77_9BACT</name>
<evidence type="ECO:0000313" key="7">
    <source>
        <dbReference type="EMBL" id="WOF11587.1"/>
    </source>
</evidence>
<dbReference type="EMBL" id="JAATLI010000012">
    <property type="protein sequence ID" value="NJC19674.1"/>
    <property type="molecule type" value="Genomic_DNA"/>
</dbReference>
<dbReference type="NCBIfam" id="TIGR02937">
    <property type="entry name" value="sigma70-ECF"/>
    <property type="match status" value="1"/>
</dbReference>
<dbReference type="InterPro" id="IPR013324">
    <property type="entry name" value="RNA_pol_sigma_r3/r4-like"/>
</dbReference>
<dbReference type="Pfam" id="PF08281">
    <property type="entry name" value="Sigma70_r4_2"/>
    <property type="match status" value="1"/>
</dbReference>
<evidence type="ECO:0000256" key="3">
    <source>
        <dbReference type="ARBA" id="ARBA00023082"/>
    </source>
</evidence>
<feature type="domain" description="HTH luxR-type" evidence="5">
    <location>
        <begin position="128"/>
        <end position="188"/>
    </location>
</feature>
<dbReference type="Proteomes" id="UP000576368">
    <property type="component" value="Unassembled WGS sequence"/>
</dbReference>
<evidence type="ECO:0000313" key="8">
    <source>
        <dbReference type="Proteomes" id="UP000576368"/>
    </source>
</evidence>
<dbReference type="RefSeq" id="WP_118301957.1">
    <property type="nucleotide sequence ID" value="NZ_BMPA01000011.1"/>
</dbReference>
<dbReference type="EMBL" id="CP043839">
    <property type="protein sequence ID" value="WOF11587.1"/>
    <property type="molecule type" value="Genomic_DNA"/>
</dbReference>
<gene>
    <name evidence="7" type="ORF">F1644_04560</name>
    <name evidence="6" type="ORF">GGR15_003310</name>
</gene>
<comment type="similarity">
    <text evidence="1">Belongs to the sigma-70 factor family. ECF subfamily.</text>
</comment>
<evidence type="ECO:0000259" key="5">
    <source>
        <dbReference type="SMART" id="SM00421"/>
    </source>
</evidence>
<dbReference type="SMART" id="SM00421">
    <property type="entry name" value="HTH_LUXR"/>
    <property type="match status" value="1"/>
</dbReference>
<reference evidence="7 9" key="1">
    <citation type="submission" date="2019-09" db="EMBL/GenBank/DDBJ databases">
        <title>Butyricimonas paravirosa DSM 105722 (=214-4 = JCM 18677 = CCUG 65563).</title>
        <authorList>
            <person name="Le Roy T."/>
            <person name="Cani P.D."/>
        </authorList>
    </citation>
    <scope>NUCLEOTIDE SEQUENCE [LARGE SCALE GENOMIC DNA]</scope>
    <source>
        <strain evidence="7 9">DSM 105722</strain>
    </source>
</reference>
<keyword evidence="3" id="KW-0731">Sigma factor</keyword>
<dbReference type="Pfam" id="PF04542">
    <property type="entry name" value="Sigma70_r2"/>
    <property type="match status" value="1"/>
</dbReference>
<proteinExistence type="inferred from homology"/>
<dbReference type="SUPFAM" id="SSF88946">
    <property type="entry name" value="Sigma2 domain of RNA polymerase sigma factors"/>
    <property type="match status" value="1"/>
</dbReference>
<dbReference type="GeneID" id="86890543"/>
<dbReference type="InterPro" id="IPR000792">
    <property type="entry name" value="Tscrpt_reg_LuxR_C"/>
</dbReference>
<dbReference type="PANTHER" id="PTHR43133">
    <property type="entry name" value="RNA POLYMERASE ECF-TYPE SIGMA FACTO"/>
    <property type="match status" value="1"/>
</dbReference>
<dbReference type="InterPro" id="IPR039425">
    <property type="entry name" value="RNA_pol_sigma-70-like"/>
</dbReference>
<dbReference type="GO" id="GO:0003677">
    <property type="term" value="F:DNA binding"/>
    <property type="evidence" value="ECO:0007669"/>
    <property type="project" value="InterPro"/>
</dbReference>
<dbReference type="PANTHER" id="PTHR43133:SF46">
    <property type="entry name" value="RNA POLYMERASE SIGMA-70 FACTOR ECF SUBFAMILY"/>
    <property type="match status" value="1"/>
</dbReference>
<evidence type="ECO:0000313" key="9">
    <source>
        <dbReference type="Proteomes" id="UP001302374"/>
    </source>
</evidence>
<organism evidence="6 8">
    <name type="scientific">Butyricimonas paravirosa</name>
    <dbReference type="NCBI Taxonomy" id="1472417"/>
    <lineage>
        <taxon>Bacteria</taxon>
        <taxon>Pseudomonadati</taxon>
        <taxon>Bacteroidota</taxon>
        <taxon>Bacteroidia</taxon>
        <taxon>Bacteroidales</taxon>
        <taxon>Odoribacteraceae</taxon>
        <taxon>Butyricimonas</taxon>
    </lineage>
</organism>
<dbReference type="Gene3D" id="1.10.1740.10">
    <property type="match status" value="1"/>
</dbReference>
<protein>
    <submittedName>
        <fullName evidence="6 7">RNA polymerase sigma-70 factor</fullName>
    </submittedName>
</protein>
<dbReference type="GO" id="GO:0016987">
    <property type="term" value="F:sigma factor activity"/>
    <property type="evidence" value="ECO:0007669"/>
    <property type="project" value="UniProtKB-KW"/>
</dbReference>
<dbReference type="InterPro" id="IPR036388">
    <property type="entry name" value="WH-like_DNA-bd_sf"/>
</dbReference>
<dbReference type="NCBIfam" id="TIGR02985">
    <property type="entry name" value="Sig70_bacteroi1"/>
    <property type="match status" value="1"/>
</dbReference>
<dbReference type="InterPro" id="IPR013249">
    <property type="entry name" value="RNA_pol_sigma70_r4_t2"/>
</dbReference>
<dbReference type="InterPro" id="IPR014327">
    <property type="entry name" value="RNA_pol_sigma70_bacteroid"/>
</dbReference>